<keyword evidence="9" id="KW-0732">Signal</keyword>
<evidence type="ECO:0000256" key="3">
    <source>
        <dbReference type="ARBA" id="ARBA00022448"/>
    </source>
</evidence>
<dbReference type="GO" id="GO:0015562">
    <property type="term" value="F:efflux transmembrane transporter activity"/>
    <property type="evidence" value="ECO:0007669"/>
    <property type="project" value="InterPro"/>
</dbReference>
<dbReference type="EMBL" id="BMCT01000004">
    <property type="protein sequence ID" value="GGF68644.1"/>
    <property type="molecule type" value="Genomic_DNA"/>
</dbReference>
<evidence type="ECO:0000256" key="8">
    <source>
        <dbReference type="SAM" id="Coils"/>
    </source>
</evidence>
<dbReference type="Pfam" id="PF02321">
    <property type="entry name" value="OEP"/>
    <property type="match status" value="2"/>
</dbReference>
<evidence type="ECO:0000256" key="6">
    <source>
        <dbReference type="ARBA" id="ARBA00023136"/>
    </source>
</evidence>
<keyword evidence="4" id="KW-1134">Transmembrane beta strand</keyword>
<keyword evidence="6" id="KW-0472">Membrane</keyword>
<dbReference type="Proteomes" id="UP000606044">
    <property type="component" value="Unassembled WGS sequence"/>
</dbReference>
<organism evidence="10 11">
    <name type="scientific">Azorhizobium oxalatiphilum</name>
    <dbReference type="NCBI Taxonomy" id="980631"/>
    <lineage>
        <taxon>Bacteria</taxon>
        <taxon>Pseudomonadati</taxon>
        <taxon>Pseudomonadota</taxon>
        <taxon>Alphaproteobacteria</taxon>
        <taxon>Hyphomicrobiales</taxon>
        <taxon>Xanthobacteraceae</taxon>
        <taxon>Azorhizobium</taxon>
    </lineage>
</organism>
<dbReference type="PANTHER" id="PTHR30026:SF20">
    <property type="entry name" value="OUTER MEMBRANE PROTEIN TOLC"/>
    <property type="match status" value="1"/>
</dbReference>
<evidence type="ECO:0000256" key="7">
    <source>
        <dbReference type="ARBA" id="ARBA00023237"/>
    </source>
</evidence>
<dbReference type="GO" id="GO:0009279">
    <property type="term" value="C:cell outer membrane"/>
    <property type="evidence" value="ECO:0007669"/>
    <property type="project" value="UniProtKB-SubCell"/>
</dbReference>
<keyword evidence="7" id="KW-0998">Cell outer membrane</keyword>
<reference evidence="10" key="2">
    <citation type="submission" date="2020-09" db="EMBL/GenBank/DDBJ databases">
        <authorList>
            <person name="Sun Q."/>
            <person name="Sedlacek I."/>
        </authorList>
    </citation>
    <scope>NUCLEOTIDE SEQUENCE</scope>
    <source>
        <strain evidence="10">CCM 7897</strain>
    </source>
</reference>
<dbReference type="GO" id="GO:0015288">
    <property type="term" value="F:porin activity"/>
    <property type="evidence" value="ECO:0007669"/>
    <property type="project" value="TreeGrafter"/>
</dbReference>
<comment type="similarity">
    <text evidence="2">Belongs to the outer membrane factor (OMF) (TC 1.B.17) family.</text>
</comment>
<keyword evidence="3" id="KW-0813">Transport</keyword>
<dbReference type="AlphaFoldDB" id="A0A917C3A8"/>
<evidence type="ECO:0000256" key="5">
    <source>
        <dbReference type="ARBA" id="ARBA00022692"/>
    </source>
</evidence>
<proteinExistence type="inferred from homology"/>
<feature type="coiled-coil region" evidence="8">
    <location>
        <begin position="302"/>
        <end position="329"/>
    </location>
</feature>
<keyword evidence="11" id="KW-1185">Reference proteome</keyword>
<evidence type="ECO:0000313" key="11">
    <source>
        <dbReference type="Proteomes" id="UP000606044"/>
    </source>
</evidence>
<dbReference type="InterPro" id="IPR003423">
    <property type="entry name" value="OMP_efflux"/>
</dbReference>
<comment type="subcellular location">
    <subcellularLocation>
        <location evidence="1">Cell outer membrane</location>
    </subcellularLocation>
</comment>
<accession>A0A917C3A8</accession>
<evidence type="ECO:0000256" key="1">
    <source>
        <dbReference type="ARBA" id="ARBA00004442"/>
    </source>
</evidence>
<evidence type="ECO:0000256" key="9">
    <source>
        <dbReference type="SAM" id="SignalP"/>
    </source>
</evidence>
<evidence type="ECO:0000313" key="10">
    <source>
        <dbReference type="EMBL" id="GGF68644.1"/>
    </source>
</evidence>
<evidence type="ECO:0000256" key="4">
    <source>
        <dbReference type="ARBA" id="ARBA00022452"/>
    </source>
</evidence>
<feature type="chain" id="PRO_5038092504" evidence="9">
    <location>
        <begin position="25"/>
        <end position="424"/>
    </location>
</feature>
<sequence>MFQRALAATLGAAIVLLPATIAHAASPPAPLTLTLAIQRAIASNPRMTIAERDIGMSGGRRMQAGVMPNPALSLELDGAFGTNAYQGLDQAETTLQISQLIELGGKREARVASAAADQEAMKWEREAVRLQVMAETTGAFVGVLAAQRRVSILTAQVNETDGFMPMLQKRVEAGASSPSEVSRARLAAELARVDLDKAKAALITARRELALQMGQPEPRFGAVSGNLLRVAAPPALQSVLREAMANPQLTKFTAVKSQRRAQVATERARAVPDVTVGAGWRYYNDTRDSGVVVSLGMPIPIFDQNQGSILEAQENLRRAEAEEQIARNTLISMTGRAYDGLKAAYEEVQRLRATAIPDARATYEGIQSGYGEGRYTLLELLDGQNALSETALRELEALVAFHTSLATLEGLIGRPVHLSQGKTK</sequence>
<gene>
    <name evidence="10" type="ORF">GCM10007301_30390</name>
</gene>
<keyword evidence="5" id="KW-0812">Transmembrane</keyword>
<feature type="signal peptide" evidence="9">
    <location>
        <begin position="1"/>
        <end position="24"/>
    </location>
</feature>
<dbReference type="SUPFAM" id="SSF56954">
    <property type="entry name" value="Outer membrane efflux proteins (OEP)"/>
    <property type="match status" value="1"/>
</dbReference>
<dbReference type="Gene3D" id="1.20.1600.10">
    <property type="entry name" value="Outer membrane efflux proteins (OEP)"/>
    <property type="match status" value="1"/>
</dbReference>
<dbReference type="RefSeq" id="WP_188580049.1">
    <property type="nucleotide sequence ID" value="NZ_BMCT01000004.1"/>
</dbReference>
<evidence type="ECO:0000256" key="2">
    <source>
        <dbReference type="ARBA" id="ARBA00007613"/>
    </source>
</evidence>
<dbReference type="InterPro" id="IPR051906">
    <property type="entry name" value="TolC-like"/>
</dbReference>
<keyword evidence="8" id="KW-0175">Coiled coil</keyword>
<reference evidence="10" key="1">
    <citation type="journal article" date="2014" name="Int. J. Syst. Evol. Microbiol.">
        <title>Complete genome sequence of Corynebacterium casei LMG S-19264T (=DSM 44701T), isolated from a smear-ripened cheese.</title>
        <authorList>
            <consortium name="US DOE Joint Genome Institute (JGI-PGF)"/>
            <person name="Walter F."/>
            <person name="Albersmeier A."/>
            <person name="Kalinowski J."/>
            <person name="Ruckert C."/>
        </authorList>
    </citation>
    <scope>NUCLEOTIDE SEQUENCE</scope>
    <source>
        <strain evidence="10">CCM 7897</strain>
    </source>
</reference>
<dbReference type="PANTHER" id="PTHR30026">
    <property type="entry name" value="OUTER MEMBRANE PROTEIN TOLC"/>
    <property type="match status" value="1"/>
</dbReference>
<dbReference type="GO" id="GO:1990281">
    <property type="term" value="C:efflux pump complex"/>
    <property type="evidence" value="ECO:0007669"/>
    <property type="project" value="TreeGrafter"/>
</dbReference>
<comment type="caution">
    <text evidence="10">The sequence shown here is derived from an EMBL/GenBank/DDBJ whole genome shotgun (WGS) entry which is preliminary data.</text>
</comment>
<protein>
    <submittedName>
        <fullName evidence="10">Divalent cation transporter</fullName>
    </submittedName>
</protein>
<name>A0A917C3A8_9HYPH</name>